<name>A0A5B2TBR0_9PROT</name>
<dbReference type="Pfam" id="PF00561">
    <property type="entry name" value="Abhydrolase_1"/>
    <property type="match status" value="1"/>
</dbReference>
<dbReference type="InterPro" id="IPR029058">
    <property type="entry name" value="AB_hydrolase_fold"/>
</dbReference>
<sequence length="413" mass="45027">MEYPAKLPLALKATSERGGEAIGAPLLGRGRVARPFQFQRRRLCSVTPFDPALLPTGIRSRILPGINGLSVHLLEAGEAGQPAVLLLHGFPELAFSWRKVMPALASAGFHVIAPDLRGYGRTTGWSAGYDEPLAPFQMLNMVRDQLALVQTLGLREVHALVGHDYGSPVAAWCALIRPDVFRRLALMSAPFAGPPRFGVSSVRDIGPDLAGLAEPRKHYQWYYAERRAAGDMDRPEQGLHAFLRAYYHHKSADWPGNKPFPLTGWTAEELAKMPDYYIMPLHATMPEAVAPYMPATEAPWLTDAELAVYVAEYARTGFAGGLQSYRCGTGGANAADLTLFSGRRIEVPTVFIAGASDWGIHQIPFALTRMQEEACADFRGLHLIPGAGHWVQQEQPDAVAKQLVDLTAIATAA</sequence>
<keyword evidence="4" id="KW-1185">Reference proteome</keyword>
<dbReference type="SUPFAM" id="SSF53474">
    <property type="entry name" value="alpha/beta-Hydrolases"/>
    <property type="match status" value="1"/>
</dbReference>
<evidence type="ECO:0000256" key="1">
    <source>
        <dbReference type="ARBA" id="ARBA00022801"/>
    </source>
</evidence>
<accession>A0A5B2TBR0</accession>
<keyword evidence="1 3" id="KW-0378">Hydrolase</keyword>
<dbReference type="InterPro" id="IPR000073">
    <property type="entry name" value="AB_hydrolase_1"/>
</dbReference>
<evidence type="ECO:0000313" key="4">
    <source>
        <dbReference type="Proteomes" id="UP000322110"/>
    </source>
</evidence>
<dbReference type="GO" id="GO:0016787">
    <property type="term" value="F:hydrolase activity"/>
    <property type="evidence" value="ECO:0007669"/>
    <property type="project" value="UniProtKB-KW"/>
</dbReference>
<organism evidence="3 4">
    <name type="scientific">Teichococcus oryzae</name>
    <dbReference type="NCBI Taxonomy" id="1608942"/>
    <lineage>
        <taxon>Bacteria</taxon>
        <taxon>Pseudomonadati</taxon>
        <taxon>Pseudomonadota</taxon>
        <taxon>Alphaproteobacteria</taxon>
        <taxon>Acetobacterales</taxon>
        <taxon>Roseomonadaceae</taxon>
        <taxon>Roseomonas</taxon>
    </lineage>
</organism>
<dbReference type="AlphaFoldDB" id="A0A5B2TBR0"/>
<dbReference type="OrthoDB" id="9780765at2"/>
<dbReference type="PRINTS" id="PR00111">
    <property type="entry name" value="ABHYDROLASE"/>
</dbReference>
<dbReference type="PANTHER" id="PTHR43329">
    <property type="entry name" value="EPOXIDE HYDROLASE"/>
    <property type="match status" value="1"/>
</dbReference>
<dbReference type="Gene3D" id="3.40.50.1820">
    <property type="entry name" value="alpha/beta hydrolase"/>
    <property type="match status" value="1"/>
</dbReference>
<dbReference type="EMBL" id="VUKA01000024">
    <property type="protein sequence ID" value="KAA2211495.1"/>
    <property type="molecule type" value="Genomic_DNA"/>
</dbReference>
<comment type="caution">
    <text evidence="3">The sequence shown here is derived from an EMBL/GenBank/DDBJ whole genome shotgun (WGS) entry which is preliminary data.</text>
</comment>
<dbReference type="PRINTS" id="PR00412">
    <property type="entry name" value="EPOXHYDRLASE"/>
</dbReference>
<dbReference type="InterPro" id="IPR000639">
    <property type="entry name" value="Epox_hydrolase-like"/>
</dbReference>
<evidence type="ECO:0000259" key="2">
    <source>
        <dbReference type="Pfam" id="PF00561"/>
    </source>
</evidence>
<protein>
    <submittedName>
        <fullName evidence="3">Alpha/beta fold hydrolase</fullName>
    </submittedName>
</protein>
<gene>
    <name evidence="3" type="ORF">F0Q34_19775</name>
</gene>
<evidence type="ECO:0000313" key="3">
    <source>
        <dbReference type="EMBL" id="KAA2211495.1"/>
    </source>
</evidence>
<feature type="domain" description="AB hydrolase-1" evidence="2">
    <location>
        <begin position="82"/>
        <end position="394"/>
    </location>
</feature>
<proteinExistence type="predicted"/>
<reference evidence="3 4" key="1">
    <citation type="journal article" date="2015" name="Int. J. Syst. Evol. Microbiol.">
        <title>Roseomonas oryzae sp. nov., isolated from paddy rhizosphere soil.</title>
        <authorList>
            <person name="Ramaprasad E.V."/>
            <person name="Sasikala Ch."/>
            <person name="Ramana Ch.V."/>
        </authorList>
    </citation>
    <scope>NUCLEOTIDE SEQUENCE [LARGE SCALE GENOMIC DNA]</scope>
    <source>
        <strain evidence="3 4">KCTC 42542</strain>
    </source>
</reference>
<dbReference type="Proteomes" id="UP000322110">
    <property type="component" value="Unassembled WGS sequence"/>
</dbReference>